<protein>
    <submittedName>
        <fullName evidence="2">Uncharacterized protein</fullName>
    </submittedName>
</protein>
<sequence>MQKLGRNRMPEPRTTFASSPQPCLQRFELPQNGQIPNVIGISMCGIFTYKKPAPGRLSESSYSIRERHGYFSNEETWARVTLA</sequence>
<accession>A0ABX5WS73</accession>
<reference evidence="2 3" key="1">
    <citation type="submission" date="2019-07" db="EMBL/GenBank/DDBJ databases">
        <title>Shewanella sp. YLB-06 whole genomic sequence.</title>
        <authorList>
            <person name="Yu L."/>
        </authorList>
    </citation>
    <scope>NUCLEOTIDE SEQUENCE [LARGE SCALE GENOMIC DNA]</scope>
    <source>
        <strain evidence="2 3">YLB-06</strain>
    </source>
</reference>
<proteinExistence type="predicted"/>
<dbReference type="EMBL" id="CP041614">
    <property type="protein sequence ID" value="QDO81942.1"/>
    <property type="molecule type" value="Genomic_DNA"/>
</dbReference>
<organism evidence="2 3">
    <name type="scientific">Shewanella psychropiezotolerans</name>
    <dbReference type="NCBI Taxonomy" id="2593655"/>
    <lineage>
        <taxon>Bacteria</taxon>
        <taxon>Pseudomonadati</taxon>
        <taxon>Pseudomonadota</taxon>
        <taxon>Gammaproteobacteria</taxon>
        <taxon>Alteromonadales</taxon>
        <taxon>Shewanellaceae</taxon>
        <taxon>Shewanella</taxon>
    </lineage>
</organism>
<evidence type="ECO:0000256" key="1">
    <source>
        <dbReference type="SAM" id="MobiDB-lite"/>
    </source>
</evidence>
<evidence type="ECO:0000313" key="2">
    <source>
        <dbReference type="EMBL" id="QDO81942.1"/>
    </source>
</evidence>
<dbReference type="Proteomes" id="UP000315947">
    <property type="component" value="Chromosome"/>
</dbReference>
<name>A0ABX5WS73_9GAMM</name>
<evidence type="ECO:0000313" key="3">
    <source>
        <dbReference type="Proteomes" id="UP000315947"/>
    </source>
</evidence>
<feature type="region of interest" description="Disordered" evidence="1">
    <location>
        <begin position="1"/>
        <end position="23"/>
    </location>
</feature>
<keyword evidence="3" id="KW-1185">Reference proteome</keyword>
<gene>
    <name evidence="2" type="ORF">FM037_00315</name>
</gene>